<evidence type="ECO:0000313" key="1">
    <source>
        <dbReference type="EMBL" id="TDQ44571.1"/>
    </source>
</evidence>
<comment type="caution">
    <text evidence="1">The sequence shown here is derived from an EMBL/GenBank/DDBJ whole genome shotgun (WGS) entry which is preliminary data.</text>
</comment>
<proteinExistence type="predicted"/>
<dbReference type="EMBL" id="SNYM01000024">
    <property type="protein sequence ID" value="TDQ44571.1"/>
    <property type="molecule type" value="Genomic_DNA"/>
</dbReference>
<dbReference type="PROSITE" id="PS51257">
    <property type="entry name" value="PROKAR_LIPOPROTEIN"/>
    <property type="match status" value="1"/>
</dbReference>
<accession>A0A4R6UD21</accession>
<protein>
    <recommendedName>
        <fullName evidence="3">Lipoprotein</fullName>
    </recommendedName>
</protein>
<evidence type="ECO:0008006" key="3">
    <source>
        <dbReference type="Google" id="ProtNLM"/>
    </source>
</evidence>
<dbReference type="Proteomes" id="UP000295375">
    <property type="component" value="Unassembled WGS sequence"/>
</dbReference>
<gene>
    <name evidence="1" type="ORF">EV696_12453</name>
</gene>
<evidence type="ECO:0000313" key="2">
    <source>
        <dbReference type="Proteomes" id="UP000295375"/>
    </source>
</evidence>
<keyword evidence="2" id="KW-1185">Reference proteome</keyword>
<reference evidence="1 2" key="1">
    <citation type="submission" date="2019-03" db="EMBL/GenBank/DDBJ databases">
        <title>Genomic Encyclopedia of Type Strains, Phase IV (KMG-IV): sequencing the most valuable type-strain genomes for metagenomic binning, comparative biology and taxonomic classification.</title>
        <authorList>
            <person name="Goeker M."/>
        </authorList>
    </citation>
    <scope>NUCLEOTIDE SEQUENCE [LARGE SCALE GENOMIC DNA]</scope>
    <source>
        <strain evidence="1 2">DSM 103792</strain>
    </source>
</reference>
<name>A0A4R6UD21_9GAMM</name>
<organism evidence="1 2">
    <name type="scientific">Permianibacter aggregans</name>
    <dbReference type="NCBI Taxonomy" id="1510150"/>
    <lineage>
        <taxon>Bacteria</taxon>
        <taxon>Pseudomonadati</taxon>
        <taxon>Pseudomonadota</taxon>
        <taxon>Gammaproteobacteria</taxon>
        <taxon>Pseudomonadales</taxon>
        <taxon>Pseudomonadaceae</taxon>
        <taxon>Permianibacter</taxon>
    </lineage>
</organism>
<dbReference type="AlphaFoldDB" id="A0A4R6UD21"/>
<sequence length="225" mass="24885">MRFFGLLFIAIAALLCGCSSLGATVVDFRVRMDISYHSSGEIASGFDTGKVSEMQKHPKSLEAFADLKYQDSLLSWVISVDNIIIDNLVQNLSDKLLILHWDQALLSSSHQPDDTLLRSYGSSVAGEVLGPKGYVPKNEDRLHKLIPLHLSPGQKANVDFNPKLTELFNSGRLFGVRYEPGKTTLIESGIGNWLLIKLPVDWGGQPLTMHIKLTALDAKARISYF</sequence>